<dbReference type="SUPFAM" id="SSF46785">
    <property type="entry name" value="Winged helix' DNA-binding domain"/>
    <property type="match status" value="1"/>
</dbReference>
<organism evidence="5 6">
    <name type="scientific">Niallia nealsonii</name>
    <dbReference type="NCBI Taxonomy" id="115979"/>
    <lineage>
        <taxon>Bacteria</taxon>
        <taxon>Bacillati</taxon>
        <taxon>Bacillota</taxon>
        <taxon>Bacilli</taxon>
        <taxon>Bacillales</taxon>
        <taxon>Bacillaceae</taxon>
        <taxon>Niallia</taxon>
    </lineage>
</organism>
<proteinExistence type="predicted"/>
<dbReference type="InterPro" id="IPR000835">
    <property type="entry name" value="HTH_MarR-typ"/>
</dbReference>
<sequence length="149" mass="17316">MEEKAQQLLHSLRKFRKLADINLSFNGYKRSEIIMLFIIHQENNKNEKEITISQLSSALKITSPSVTQVINVLEKDGVVKRINDKEDGRIVRIALTEKGASLTKEILQKIEEKYIHLVQYLGDKKSDQLISLLQEVSDYFVRNKWDETN</sequence>
<accession>A0A2N0Z246</accession>
<dbReference type="InterPro" id="IPR036390">
    <property type="entry name" value="WH_DNA-bd_sf"/>
</dbReference>
<dbReference type="PRINTS" id="PR00598">
    <property type="entry name" value="HTHMARR"/>
</dbReference>
<dbReference type="Pfam" id="PF01047">
    <property type="entry name" value="MarR"/>
    <property type="match status" value="1"/>
</dbReference>
<dbReference type="InterPro" id="IPR036388">
    <property type="entry name" value="WH-like_DNA-bd_sf"/>
</dbReference>
<dbReference type="AlphaFoldDB" id="A0A2N0Z246"/>
<dbReference type="GO" id="GO:0003700">
    <property type="term" value="F:DNA-binding transcription factor activity"/>
    <property type="evidence" value="ECO:0007669"/>
    <property type="project" value="InterPro"/>
</dbReference>
<keyword evidence="2" id="KW-0238">DNA-binding</keyword>
<dbReference type="OrthoDB" id="163346at2"/>
<keyword evidence="1" id="KW-0805">Transcription regulation</keyword>
<dbReference type="PANTHER" id="PTHR42756">
    <property type="entry name" value="TRANSCRIPTIONAL REGULATOR, MARR"/>
    <property type="match status" value="1"/>
</dbReference>
<comment type="caution">
    <text evidence="5">The sequence shown here is derived from an EMBL/GenBank/DDBJ whole genome shotgun (WGS) entry which is preliminary data.</text>
</comment>
<dbReference type="Gene3D" id="1.10.10.10">
    <property type="entry name" value="Winged helix-like DNA-binding domain superfamily/Winged helix DNA-binding domain"/>
    <property type="match status" value="1"/>
</dbReference>
<dbReference type="RefSeq" id="WP_101177302.1">
    <property type="nucleotide sequence ID" value="NZ_PISE01000022.1"/>
</dbReference>
<reference evidence="5 6" key="1">
    <citation type="journal article" date="2003" name="Int. J. Syst. Evol. Microbiol.">
        <title>Bacillus nealsonii sp. nov., isolated from a spacecraft-assembly facility, whose spores are gamma-radiation resistant.</title>
        <authorList>
            <person name="Venkateswaran K."/>
            <person name="Kempf M."/>
            <person name="Chen F."/>
            <person name="Satomi M."/>
            <person name="Nicholson W."/>
            <person name="Kern R."/>
        </authorList>
    </citation>
    <scope>NUCLEOTIDE SEQUENCE [LARGE SCALE GENOMIC DNA]</scope>
    <source>
        <strain evidence="5 6">FO-92</strain>
    </source>
</reference>
<evidence type="ECO:0000256" key="1">
    <source>
        <dbReference type="ARBA" id="ARBA00023015"/>
    </source>
</evidence>
<evidence type="ECO:0000259" key="4">
    <source>
        <dbReference type="PROSITE" id="PS50995"/>
    </source>
</evidence>
<dbReference type="GO" id="GO:0003677">
    <property type="term" value="F:DNA binding"/>
    <property type="evidence" value="ECO:0007669"/>
    <property type="project" value="UniProtKB-KW"/>
</dbReference>
<evidence type="ECO:0000313" key="5">
    <source>
        <dbReference type="EMBL" id="PKG23567.1"/>
    </source>
</evidence>
<evidence type="ECO:0000256" key="3">
    <source>
        <dbReference type="ARBA" id="ARBA00023163"/>
    </source>
</evidence>
<dbReference type="SMART" id="SM00347">
    <property type="entry name" value="HTH_MARR"/>
    <property type="match status" value="1"/>
</dbReference>
<feature type="domain" description="HTH marR-type" evidence="4">
    <location>
        <begin position="1"/>
        <end position="138"/>
    </location>
</feature>
<keyword evidence="3" id="KW-0804">Transcription</keyword>
<gene>
    <name evidence="5" type="ORF">CWS01_11285</name>
</gene>
<dbReference type="EMBL" id="PISE01000022">
    <property type="protein sequence ID" value="PKG23567.1"/>
    <property type="molecule type" value="Genomic_DNA"/>
</dbReference>
<protein>
    <submittedName>
        <fullName evidence="5">Transcriptional regulator</fullName>
    </submittedName>
</protein>
<evidence type="ECO:0000256" key="2">
    <source>
        <dbReference type="ARBA" id="ARBA00023125"/>
    </source>
</evidence>
<dbReference type="PANTHER" id="PTHR42756:SF1">
    <property type="entry name" value="TRANSCRIPTIONAL REPRESSOR OF EMRAB OPERON"/>
    <property type="match status" value="1"/>
</dbReference>
<keyword evidence="6" id="KW-1185">Reference proteome</keyword>
<name>A0A2N0Z246_9BACI</name>
<dbReference type="PROSITE" id="PS50995">
    <property type="entry name" value="HTH_MARR_2"/>
    <property type="match status" value="1"/>
</dbReference>
<dbReference type="Proteomes" id="UP000233375">
    <property type="component" value="Unassembled WGS sequence"/>
</dbReference>
<evidence type="ECO:0000313" key="6">
    <source>
        <dbReference type="Proteomes" id="UP000233375"/>
    </source>
</evidence>